<dbReference type="Pfam" id="PF06445">
    <property type="entry name" value="GyrI-like"/>
    <property type="match status" value="1"/>
</dbReference>
<dbReference type="InterPro" id="IPR010499">
    <property type="entry name" value="AraC_E-bd"/>
</dbReference>
<dbReference type="RefSeq" id="WP_377930107.1">
    <property type="nucleotide sequence ID" value="NZ_JBHUEM010000051.1"/>
</dbReference>
<accession>A0ABW4LUP5</accession>
<keyword evidence="3" id="KW-1185">Reference proteome</keyword>
<dbReference type="Proteomes" id="UP001597214">
    <property type="component" value="Unassembled WGS sequence"/>
</dbReference>
<evidence type="ECO:0000313" key="2">
    <source>
        <dbReference type="EMBL" id="MFD1738884.1"/>
    </source>
</evidence>
<organism evidence="2 3">
    <name type="scientific">Bacillus salitolerans</name>
    <dbReference type="NCBI Taxonomy" id="1437434"/>
    <lineage>
        <taxon>Bacteria</taxon>
        <taxon>Bacillati</taxon>
        <taxon>Bacillota</taxon>
        <taxon>Bacilli</taxon>
        <taxon>Bacillales</taxon>
        <taxon>Bacillaceae</taxon>
        <taxon>Bacillus</taxon>
    </lineage>
</organism>
<dbReference type="InterPro" id="IPR011256">
    <property type="entry name" value="Reg_factor_effector_dom_sf"/>
</dbReference>
<dbReference type="SMART" id="SM00871">
    <property type="entry name" value="AraC_E_bind"/>
    <property type="match status" value="1"/>
</dbReference>
<protein>
    <submittedName>
        <fullName evidence="2">GyrI-like domain-containing protein</fullName>
    </submittedName>
</protein>
<comment type="caution">
    <text evidence="2">The sequence shown here is derived from an EMBL/GenBank/DDBJ whole genome shotgun (WGS) entry which is preliminary data.</text>
</comment>
<feature type="domain" description="AraC effector-binding" evidence="1">
    <location>
        <begin position="7"/>
        <end position="158"/>
    </location>
</feature>
<dbReference type="Gene3D" id="3.20.80.10">
    <property type="entry name" value="Regulatory factor, effector binding domain"/>
    <property type="match status" value="1"/>
</dbReference>
<sequence>MTVNLIQDVTVKKLEELKLVGFRVFCPGDQYATEIPKATKHLEDRINEIKHVINREIQYGAFIVETSHQEDDGYWVCTEVKEFENVPEGMVTLTIPSQTYAASRYTGSNKQIFSAYEELHRWMKENGYKRMMDKWHVEVFTSWKNPNELDVELLDTIES</sequence>
<dbReference type="EMBL" id="JBHUEM010000051">
    <property type="protein sequence ID" value="MFD1738884.1"/>
    <property type="molecule type" value="Genomic_DNA"/>
</dbReference>
<dbReference type="InterPro" id="IPR029442">
    <property type="entry name" value="GyrI-like"/>
</dbReference>
<evidence type="ECO:0000313" key="3">
    <source>
        <dbReference type="Proteomes" id="UP001597214"/>
    </source>
</evidence>
<proteinExistence type="predicted"/>
<gene>
    <name evidence="2" type="ORF">ACFSCX_20430</name>
</gene>
<name>A0ABW4LUP5_9BACI</name>
<dbReference type="SUPFAM" id="SSF55136">
    <property type="entry name" value="Probable bacterial effector-binding domain"/>
    <property type="match status" value="1"/>
</dbReference>
<reference evidence="3" key="1">
    <citation type="journal article" date="2019" name="Int. J. Syst. Evol. Microbiol.">
        <title>The Global Catalogue of Microorganisms (GCM) 10K type strain sequencing project: providing services to taxonomists for standard genome sequencing and annotation.</title>
        <authorList>
            <consortium name="The Broad Institute Genomics Platform"/>
            <consortium name="The Broad Institute Genome Sequencing Center for Infectious Disease"/>
            <person name="Wu L."/>
            <person name="Ma J."/>
        </authorList>
    </citation>
    <scope>NUCLEOTIDE SEQUENCE [LARGE SCALE GENOMIC DNA]</scope>
    <source>
        <strain evidence="3">CCUG 49339</strain>
    </source>
</reference>
<evidence type="ECO:0000259" key="1">
    <source>
        <dbReference type="SMART" id="SM00871"/>
    </source>
</evidence>